<organism evidence="2 3">
    <name type="scientific">Ramlibacter ginsenosidimutans</name>
    <dbReference type="NCBI Taxonomy" id="502333"/>
    <lineage>
        <taxon>Bacteria</taxon>
        <taxon>Pseudomonadati</taxon>
        <taxon>Pseudomonadota</taxon>
        <taxon>Betaproteobacteria</taxon>
        <taxon>Burkholderiales</taxon>
        <taxon>Comamonadaceae</taxon>
        <taxon>Ramlibacter</taxon>
    </lineage>
</organism>
<evidence type="ECO:0000259" key="1">
    <source>
        <dbReference type="Pfam" id="PF01593"/>
    </source>
</evidence>
<dbReference type="Pfam" id="PF01593">
    <property type="entry name" value="Amino_oxidase"/>
    <property type="match status" value="1"/>
</dbReference>
<dbReference type="Gene3D" id="3.50.50.60">
    <property type="entry name" value="FAD/NAD(P)-binding domain"/>
    <property type="match status" value="1"/>
</dbReference>
<gene>
    <name evidence="2" type="ORF">JJB11_19970</name>
</gene>
<reference evidence="2" key="1">
    <citation type="journal article" date="2012" name="J. Microbiol. Biotechnol.">
        <title>Ramlibacter ginsenosidimutans sp. nov., with ginsenoside-converting activity.</title>
        <authorList>
            <person name="Wang L."/>
            <person name="An D.S."/>
            <person name="Kim S.G."/>
            <person name="Jin F.X."/>
            <person name="Kim S.C."/>
            <person name="Lee S.T."/>
            <person name="Im W.T."/>
        </authorList>
    </citation>
    <scope>NUCLEOTIDE SEQUENCE</scope>
    <source>
        <strain evidence="2">KACC 17527</strain>
    </source>
</reference>
<dbReference type="EMBL" id="JAEPWM010000009">
    <property type="protein sequence ID" value="MBK6008390.1"/>
    <property type="molecule type" value="Genomic_DNA"/>
</dbReference>
<feature type="domain" description="Amine oxidase" evidence="1">
    <location>
        <begin position="11"/>
        <end position="285"/>
    </location>
</feature>
<evidence type="ECO:0000313" key="2">
    <source>
        <dbReference type="EMBL" id="MBK6008390.1"/>
    </source>
</evidence>
<evidence type="ECO:0000313" key="3">
    <source>
        <dbReference type="Proteomes" id="UP000630528"/>
    </source>
</evidence>
<accession>A0A934WPC3</accession>
<proteinExistence type="predicted"/>
<dbReference type="InterPro" id="IPR050464">
    <property type="entry name" value="Zeta_carotene_desat/Oxidored"/>
</dbReference>
<protein>
    <submittedName>
        <fullName evidence="2">FAD-dependent oxidoreductase</fullName>
    </submittedName>
</protein>
<dbReference type="SUPFAM" id="SSF51905">
    <property type="entry name" value="FAD/NAD(P)-binding domain"/>
    <property type="match status" value="1"/>
</dbReference>
<dbReference type="PANTHER" id="PTHR42923">
    <property type="entry name" value="PROTOPORPHYRINOGEN OXIDASE"/>
    <property type="match status" value="1"/>
</dbReference>
<comment type="caution">
    <text evidence="2">The sequence shown here is derived from an EMBL/GenBank/DDBJ whole genome shotgun (WGS) entry which is preliminary data.</text>
</comment>
<dbReference type="RefSeq" id="WP_201175574.1">
    <property type="nucleotide sequence ID" value="NZ_JAEPWM010000009.1"/>
</dbReference>
<dbReference type="InterPro" id="IPR002937">
    <property type="entry name" value="Amino_oxidase"/>
</dbReference>
<dbReference type="PANTHER" id="PTHR42923:SF17">
    <property type="entry name" value="AMINE OXIDASE DOMAIN-CONTAINING PROTEIN"/>
    <property type="match status" value="1"/>
</dbReference>
<reference evidence="2" key="2">
    <citation type="submission" date="2021-01" db="EMBL/GenBank/DDBJ databases">
        <authorList>
            <person name="Kang M."/>
        </authorList>
    </citation>
    <scope>NUCLEOTIDE SEQUENCE</scope>
    <source>
        <strain evidence="2">KACC 17527</strain>
    </source>
</reference>
<dbReference type="Proteomes" id="UP000630528">
    <property type="component" value="Unassembled WGS sequence"/>
</dbReference>
<sequence>MKIAIVGAGIAGNVVARRLHEAGHAITVFEAGDHVGGHTHTHSIALGGETHEIDTGFIVYNDRTYPNFIALLQELGVQGQESAMSFSVRNTRSGLEYNGTSINGLFAQRRNLLRPDFHRMVLEILRFHREAPALLARDAPRMTLGEYLAEHRHGRGFIDDYLVPMGAAIWSTDPVRMLGFPAQFFVRFLHNHGMLSVNDRPVWRVVRGGSARYVERLVAPFRDRILLRSPVEQVLRFHDGVLVKARGRPGERFDHVFLACHADQALRMLLDPSQQEREILAALPCQPNEAVLHTDTSLLPRARRAWAAWNYHVLPGARAGAALTYNMNILQGLQSRHTFCVTLNATEHIAPSKVIRRLEYDHPLFTPEGVAAQQRHHEISGVRRTHYCGAWWRWGFHEDGVVSALAALRRFEATQDEERPVLRVA</sequence>
<dbReference type="AlphaFoldDB" id="A0A934WPC3"/>
<keyword evidence="3" id="KW-1185">Reference proteome</keyword>
<dbReference type="InterPro" id="IPR036188">
    <property type="entry name" value="FAD/NAD-bd_sf"/>
</dbReference>
<dbReference type="GO" id="GO:0016491">
    <property type="term" value="F:oxidoreductase activity"/>
    <property type="evidence" value="ECO:0007669"/>
    <property type="project" value="InterPro"/>
</dbReference>
<name>A0A934WPC3_9BURK</name>